<feature type="non-terminal residue" evidence="2">
    <location>
        <position position="1"/>
    </location>
</feature>
<protein>
    <submittedName>
        <fullName evidence="2">Uncharacterized protein</fullName>
    </submittedName>
</protein>
<feature type="compositionally biased region" description="Low complexity" evidence="1">
    <location>
        <begin position="21"/>
        <end position="31"/>
    </location>
</feature>
<feature type="compositionally biased region" description="Gly residues" evidence="1">
    <location>
        <begin position="125"/>
        <end position="140"/>
    </location>
</feature>
<evidence type="ECO:0000256" key="1">
    <source>
        <dbReference type="SAM" id="MobiDB-lite"/>
    </source>
</evidence>
<evidence type="ECO:0000313" key="3">
    <source>
        <dbReference type="Proteomes" id="UP000558688"/>
    </source>
</evidence>
<proteinExistence type="predicted"/>
<feature type="region of interest" description="Disordered" evidence="1">
    <location>
        <begin position="1"/>
        <end position="156"/>
    </location>
</feature>
<reference evidence="2" key="1">
    <citation type="submission" date="2020-02" db="EMBL/GenBank/DDBJ databases">
        <title>Identification and distribution of gene clusters putatively required for synthesis of sphingolipid metabolism inhibitors in phylogenetically diverse species of the filamentous fungus Fusarium.</title>
        <authorList>
            <person name="Kim H.-S."/>
            <person name="Busman M."/>
            <person name="Brown D.W."/>
            <person name="Divon H."/>
            <person name="Uhlig S."/>
            <person name="Proctor R.H."/>
        </authorList>
    </citation>
    <scope>NUCLEOTIDE SEQUENCE [LARGE SCALE GENOMIC DNA]</scope>
    <source>
        <strain evidence="2">NRRL 39464</strain>
    </source>
</reference>
<dbReference type="AlphaFoldDB" id="A0A8H4YIP6"/>
<dbReference type="EMBL" id="JAAFOW010004752">
    <property type="protein sequence ID" value="KAF5228914.1"/>
    <property type="molecule type" value="Genomic_DNA"/>
</dbReference>
<accession>A0A8H4YIP6</accession>
<sequence>FVRVANGRTTLMAYEGGYGGQQRPYGGQAPPRHTPRQQVNAPPQQYGASQQYDEYHQDYGYGSGQDFGGQRQDQNYGRGPPPQDQYGRGGTVMPGPRGGPIPRPQTADPHRGQQRPPRAGPMPGPGRGIPNGHPGQGGIRPGPYASNSDPTGEFQP</sequence>
<name>A0A8H4YIP6_FUSOX</name>
<organism evidence="2 3">
    <name type="scientific">Fusarium oxysporum</name>
    <name type="common">Fusarium vascular wilt</name>
    <dbReference type="NCBI Taxonomy" id="5507"/>
    <lineage>
        <taxon>Eukaryota</taxon>
        <taxon>Fungi</taxon>
        <taxon>Dikarya</taxon>
        <taxon>Ascomycota</taxon>
        <taxon>Pezizomycotina</taxon>
        <taxon>Sordariomycetes</taxon>
        <taxon>Hypocreomycetidae</taxon>
        <taxon>Hypocreales</taxon>
        <taxon>Nectriaceae</taxon>
        <taxon>Fusarium</taxon>
        <taxon>Fusarium oxysporum species complex</taxon>
    </lineage>
</organism>
<gene>
    <name evidence="2" type="ORF">FOXYS1_15968</name>
</gene>
<feature type="compositionally biased region" description="Gly residues" evidence="1">
    <location>
        <begin position="87"/>
        <end position="96"/>
    </location>
</feature>
<evidence type="ECO:0000313" key="2">
    <source>
        <dbReference type="EMBL" id="KAF5228914.1"/>
    </source>
</evidence>
<comment type="caution">
    <text evidence="2">The sequence shown here is derived from an EMBL/GenBank/DDBJ whole genome shotgun (WGS) entry which is preliminary data.</text>
</comment>
<feature type="compositionally biased region" description="Polar residues" evidence="1">
    <location>
        <begin position="36"/>
        <end position="52"/>
    </location>
</feature>
<dbReference type="Proteomes" id="UP000558688">
    <property type="component" value="Unassembled WGS sequence"/>
</dbReference>